<reference evidence="3 4" key="1">
    <citation type="submission" date="2015-05" db="EMBL/GenBank/DDBJ databases">
        <title>Complete genome sequence of Corynebacterium epidermidicanis DSM 45586, isolated from the skin of a dog suffering from pruritus.</title>
        <authorList>
            <person name="Ruckert C."/>
            <person name="Albersmeier A."/>
            <person name="Winkler A."/>
            <person name="Tauch A."/>
        </authorList>
    </citation>
    <scope>NUCLEOTIDE SEQUENCE [LARGE SCALE GENOMIC DNA]</scope>
    <source>
        <strain evidence="3 4">DSM 45586</strain>
    </source>
</reference>
<evidence type="ECO:0000259" key="2">
    <source>
        <dbReference type="SMART" id="SM00867"/>
    </source>
</evidence>
<keyword evidence="4" id="KW-1185">Reference proteome</keyword>
<dbReference type="KEGG" id="cei:CEPID_04945"/>
<dbReference type="PATRIC" id="fig|1050174.4.peg.1002"/>
<evidence type="ECO:0000313" key="3">
    <source>
        <dbReference type="EMBL" id="AKK02859.1"/>
    </source>
</evidence>
<accession>A0A0G3GNY2</accession>
<dbReference type="AlphaFoldDB" id="A0A0G3GNY2"/>
<dbReference type="OrthoDB" id="9811006at2"/>
<dbReference type="RefSeq" id="WP_047239978.1">
    <property type="nucleotide sequence ID" value="NZ_CP011541.1"/>
</dbReference>
<protein>
    <recommendedName>
        <fullName evidence="2">Lipid/polyisoprenoid-binding YceI-like domain-containing protein</fullName>
    </recommendedName>
</protein>
<dbReference type="SMART" id="SM00867">
    <property type="entry name" value="YceI"/>
    <property type="match status" value="1"/>
</dbReference>
<dbReference type="Gene3D" id="2.40.128.110">
    <property type="entry name" value="Lipid/polyisoprenoid-binding, YceI-like"/>
    <property type="match status" value="1"/>
</dbReference>
<sequence>MNDFNGSYVLDPAHTNIGFWVRHAMVTKVRGEFTEFDSALDVNLDDQSQTKVTATIRIDSLNTNNSDRDAHVKSGDFFDVAQFPEMSFTSTAVNIEGNEGTVTGDLTIKGVTKPVTLAVELTGVAEDPYGQVRLGFEATTKINRKDFGIDFNAPLSTGGVLLSEDINIEIGGSAIRQG</sequence>
<evidence type="ECO:0000256" key="1">
    <source>
        <dbReference type="ARBA" id="ARBA00008812"/>
    </source>
</evidence>
<dbReference type="InterPro" id="IPR007372">
    <property type="entry name" value="Lipid/polyisoprenoid-bd_YceI"/>
</dbReference>
<feature type="domain" description="Lipid/polyisoprenoid-binding YceI-like" evidence="2">
    <location>
        <begin position="7"/>
        <end position="175"/>
    </location>
</feature>
<evidence type="ECO:0000313" key="4">
    <source>
        <dbReference type="Proteomes" id="UP000035368"/>
    </source>
</evidence>
<gene>
    <name evidence="3" type="ORF">CEPID_04945</name>
</gene>
<dbReference type="Proteomes" id="UP000035368">
    <property type="component" value="Chromosome"/>
</dbReference>
<dbReference type="PANTHER" id="PTHR34406:SF1">
    <property type="entry name" value="PROTEIN YCEI"/>
    <property type="match status" value="1"/>
</dbReference>
<proteinExistence type="inferred from homology"/>
<dbReference type="PANTHER" id="PTHR34406">
    <property type="entry name" value="PROTEIN YCEI"/>
    <property type="match status" value="1"/>
</dbReference>
<dbReference type="SUPFAM" id="SSF101874">
    <property type="entry name" value="YceI-like"/>
    <property type="match status" value="1"/>
</dbReference>
<organism evidence="3 4">
    <name type="scientific">Corynebacterium epidermidicanis</name>
    <dbReference type="NCBI Taxonomy" id="1050174"/>
    <lineage>
        <taxon>Bacteria</taxon>
        <taxon>Bacillati</taxon>
        <taxon>Actinomycetota</taxon>
        <taxon>Actinomycetes</taxon>
        <taxon>Mycobacteriales</taxon>
        <taxon>Corynebacteriaceae</taxon>
        <taxon>Corynebacterium</taxon>
    </lineage>
</organism>
<dbReference type="InterPro" id="IPR036761">
    <property type="entry name" value="TTHA0802/YceI-like_sf"/>
</dbReference>
<comment type="similarity">
    <text evidence="1">Belongs to the UPF0312 family.</text>
</comment>
<dbReference type="Pfam" id="PF04264">
    <property type="entry name" value="YceI"/>
    <property type="match status" value="1"/>
</dbReference>
<dbReference type="EMBL" id="CP011541">
    <property type="protein sequence ID" value="AKK02859.1"/>
    <property type="molecule type" value="Genomic_DNA"/>
</dbReference>
<name>A0A0G3GNY2_9CORY</name>